<dbReference type="SUPFAM" id="SSF55347">
    <property type="entry name" value="Glyceraldehyde-3-phosphate dehydrogenase-like, C-terminal domain"/>
    <property type="match status" value="1"/>
</dbReference>
<dbReference type="Gene3D" id="3.30.360.10">
    <property type="entry name" value="Dihydrodipicolinate Reductase, domain 2"/>
    <property type="match status" value="1"/>
</dbReference>
<keyword evidence="4" id="KW-1185">Reference proteome</keyword>
<dbReference type="Pfam" id="PF02894">
    <property type="entry name" value="GFO_IDH_MocA_C"/>
    <property type="match status" value="1"/>
</dbReference>
<dbReference type="GeneID" id="8197466"/>
<proteinExistence type="predicted"/>
<dbReference type="InterPro" id="IPR000683">
    <property type="entry name" value="Gfo/Idh/MocA-like_OxRdtase_N"/>
</dbReference>
<dbReference type="GO" id="GO:0006740">
    <property type="term" value="P:NADPH regeneration"/>
    <property type="evidence" value="ECO:0007669"/>
    <property type="project" value="EnsemblFungi"/>
</dbReference>
<dbReference type="SMR" id="C4QZ80"/>
<dbReference type="HOGENOM" id="CLU_023194_3_1_1"/>
<evidence type="ECO:0000259" key="1">
    <source>
        <dbReference type="Pfam" id="PF01408"/>
    </source>
</evidence>
<dbReference type="eggNOG" id="KOG2742">
    <property type="taxonomic scope" value="Eukaryota"/>
</dbReference>
<gene>
    <name evidence="3" type="ordered locus">PAS_FragB_0024</name>
</gene>
<sequence length="345" mass="37934">MSLRIAVVGTGIFATDTHLPALQKLDNIYQVVGCYNRTKAKAETFAKKAGITKVYDSLDELLADKDSIDVIDALLPVQYNPLIVESALSNGIPIAIEKPIAANLEDAHKVVELSRKYPDTPVFILEQWAYYKSIELIKKELPRIGKLVSFQYSSTGAFNFNNKYLSTGWRQHPKHIGGYLSDGGVHQLALLTGILGHIKSVSAKTTQIRELSGTVDTLYSLMETESGLIGTFTYGSCFGNTEKKGIFQILGDNGSIYLDFSPTLPSPKITINTGGFSAESERKTEEIQVENENFDPVREFQVFGEGLLKKDYSGYITTPEVAFHHLAIVDAALKSNGQSIDVEKA</sequence>
<feature type="domain" description="Gfo/Idh/MocA-like oxidoreductase C-terminal" evidence="2">
    <location>
        <begin position="143"/>
        <end position="337"/>
    </location>
</feature>
<protein>
    <recommendedName>
        <fullName evidence="5">NAD(P)-binding protein</fullName>
    </recommendedName>
</protein>
<dbReference type="Proteomes" id="UP000000314">
    <property type="component" value="Chromosome 1"/>
</dbReference>
<dbReference type="InParanoid" id="C4QZ80"/>
<dbReference type="GO" id="GO:0005737">
    <property type="term" value="C:cytoplasm"/>
    <property type="evidence" value="ECO:0007669"/>
    <property type="project" value="TreeGrafter"/>
</dbReference>
<dbReference type="Gene3D" id="3.40.50.720">
    <property type="entry name" value="NAD(P)-binding Rossmann-like Domain"/>
    <property type="match status" value="1"/>
</dbReference>
<accession>C4QZ80</accession>
<reference evidence="3 4" key="1">
    <citation type="journal article" date="2009" name="Nat. Biotechnol.">
        <title>Genome sequence of the recombinant protein production host Pichia pastoris.</title>
        <authorList>
            <person name="De Schutter K."/>
            <person name="Lin Y.C."/>
            <person name="Tiels P."/>
            <person name="Van Hecke A."/>
            <person name="Glinka S."/>
            <person name="Weber-Lehmann J."/>
            <person name="Rouze P."/>
            <person name="Van de Peer Y."/>
            <person name="Callewaert N."/>
        </authorList>
    </citation>
    <scope>NUCLEOTIDE SEQUENCE [LARGE SCALE GENOMIC DNA]</scope>
    <source>
        <strain evidence="4">GS115 / ATCC 20864</strain>
    </source>
</reference>
<dbReference type="InterPro" id="IPR004104">
    <property type="entry name" value="Gfo/Idh/MocA-like_OxRdtase_C"/>
</dbReference>
<dbReference type="OMA" id="KPICFEK"/>
<dbReference type="AlphaFoldDB" id="C4QZ80"/>
<dbReference type="RefSeq" id="XP_002490834.1">
    <property type="nucleotide sequence ID" value="XM_002490789.1"/>
</dbReference>
<dbReference type="STRING" id="644223.C4QZ80"/>
<dbReference type="EMBL" id="FN392319">
    <property type="protein sequence ID" value="CAY68554.1"/>
    <property type="molecule type" value="Genomic_DNA"/>
</dbReference>
<feature type="domain" description="Gfo/Idh/MocA-like oxidoreductase N-terminal" evidence="1">
    <location>
        <begin position="3"/>
        <end position="117"/>
    </location>
</feature>
<dbReference type="InterPro" id="IPR036291">
    <property type="entry name" value="NAD(P)-bd_dom_sf"/>
</dbReference>
<dbReference type="GO" id="GO:0000166">
    <property type="term" value="F:nucleotide binding"/>
    <property type="evidence" value="ECO:0007669"/>
    <property type="project" value="InterPro"/>
</dbReference>
<dbReference type="OrthoDB" id="64915at2759"/>
<evidence type="ECO:0008006" key="5">
    <source>
        <dbReference type="Google" id="ProtNLM"/>
    </source>
</evidence>
<dbReference type="PANTHER" id="PTHR42840:SF5">
    <property type="entry name" value="NAD(P)-BINDING ROSSMANN-FOLD SUPERFAMILY PROTEIN"/>
    <property type="match status" value="1"/>
</dbReference>
<dbReference type="SUPFAM" id="SSF51735">
    <property type="entry name" value="NAD(P)-binding Rossmann-fold domains"/>
    <property type="match status" value="1"/>
</dbReference>
<dbReference type="GO" id="GO:0016651">
    <property type="term" value="F:oxidoreductase activity, acting on NAD(P)H"/>
    <property type="evidence" value="ECO:0007669"/>
    <property type="project" value="EnsemblFungi"/>
</dbReference>
<organism evidence="3 4">
    <name type="scientific">Komagataella phaffii (strain GS115 / ATCC 20864)</name>
    <name type="common">Yeast</name>
    <name type="synonym">Pichia pastoris</name>
    <dbReference type="NCBI Taxonomy" id="644223"/>
    <lineage>
        <taxon>Eukaryota</taxon>
        <taxon>Fungi</taxon>
        <taxon>Dikarya</taxon>
        <taxon>Ascomycota</taxon>
        <taxon>Saccharomycotina</taxon>
        <taxon>Pichiomycetes</taxon>
        <taxon>Pichiales</taxon>
        <taxon>Pichiaceae</taxon>
        <taxon>Komagataella</taxon>
    </lineage>
</organism>
<evidence type="ECO:0000259" key="2">
    <source>
        <dbReference type="Pfam" id="PF02894"/>
    </source>
</evidence>
<evidence type="ECO:0000313" key="3">
    <source>
        <dbReference type="EMBL" id="CAY68554.1"/>
    </source>
</evidence>
<dbReference type="Pfam" id="PF01408">
    <property type="entry name" value="GFO_IDH_MocA"/>
    <property type="match status" value="1"/>
</dbReference>
<dbReference type="KEGG" id="ppa:PAS_FragB_0024"/>
<evidence type="ECO:0000313" key="4">
    <source>
        <dbReference type="Proteomes" id="UP000000314"/>
    </source>
</evidence>
<dbReference type="FunCoup" id="C4QZ80">
    <property type="interactions" value="263"/>
</dbReference>
<dbReference type="PANTHER" id="PTHR42840">
    <property type="entry name" value="NAD(P)-BINDING ROSSMANN-FOLD SUPERFAMILY PROTEIN-RELATED"/>
    <property type="match status" value="1"/>
</dbReference>
<name>C4QZ80_KOMPG</name>